<dbReference type="InterPro" id="IPR050109">
    <property type="entry name" value="HTH-type_TetR-like_transc_reg"/>
</dbReference>
<dbReference type="Proteomes" id="UP000463975">
    <property type="component" value="Chromosome"/>
</dbReference>
<evidence type="ECO:0000259" key="5">
    <source>
        <dbReference type="PROSITE" id="PS50977"/>
    </source>
</evidence>
<dbReference type="FunFam" id="1.10.10.60:FF:000141">
    <property type="entry name" value="TetR family transcriptional regulator"/>
    <property type="match status" value="1"/>
</dbReference>
<feature type="domain" description="HTH tetR-type" evidence="5">
    <location>
        <begin position="38"/>
        <end position="98"/>
    </location>
</feature>
<dbReference type="Pfam" id="PF00440">
    <property type="entry name" value="TetR_N"/>
    <property type="match status" value="1"/>
</dbReference>
<gene>
    <name evidence="6" type="ORF">GT348_00730</name>
</gene>
<evidence type="ECO:0000256" key="4">
    <source>
        <dbReference type="PROSITE-ProRule" id="PRU00335"/>
    </source>
</evidence>
<keyword evidence="1" id="KW-0805">Transcription regulation</keyword>
<organism evidence="6 7">
    <name type="scientific">Aristophania vespae</name>
    <dbReference type="NCBI Taxonomy" id="2697033"/>
    <lineage>
        <taxon>Bacteria</taxon>
        <taxon>Pseudomonadati</taxon>
        <taxon>Pseudomonadota</taxon>
        <taxon>Alphaproteobacteria</taxon>
        <taxon>Acetobacterales</taxon>
        <taxon>Acetobacteraceae</taxon>
        <taxon>Aristophania</taxon>
    </lineage>
</organism>
<dbReference type="Gene3D" id="1.10.10.60">
    <property type="entry name" value="Homeodomain-like"/>
    <property type="match status" value="1"/>
</dbReference>
<evidence type="ECO:0000313" key="6">
    <source>
        <dbReference type="EMBL" id="QHI95030.1"/>
    </source>
</evidence>
<evidence type="ECO:0000256" key="1">
    <source>
        <dbReference type="ARBA" id="ARBA00023015"/>
    </source>
</evidence>
<dbReference type="KEGG" id="bomb:GT348_00730"/>
<dbReference type="InterPro" id="IPR009057">
    <property type="entry name" value="Homeodomain-like_sf"/>
</dbReference>
<dbReference type="AlphaFoldDB" id="A0A6P1NEQ5"/>
<keyword evidence="3" id="KW-0804">Transcription</keyword>
<evidence type="ECO:0000256" key="2">
    <source>
        <dbReference type="ARBA" id="ARBA00023125"/>
    </source>
</evidence>
<reference evidence="6 7" key="1">
    <citation type="submission" date="2020-01" db="EMBL/GenBank/DDBJ databases">
        <title>Genome sequencing of strain KACC 21507.</title>
        <authorList>
            <person name="Heo J."/>
            <person name="Kim S.-J."/>
            <person name="Kim J.-S."/>
            <person name="Hong S.-B."/>
            <person name="Kwon S.-W."/>
        </authorList>
    </citation>
    <scope>NUCLEOTIDE SEQUENCE [LARGE SCALE GENOMIC DNA]</scope>
    <source>
        <strain evidence="6 7">KACC 21507</strain>
    </source>
</reference>
<evidence type="ECO:0000313" key="7">
    <source>
        <dbReference type="Proteomes" id="UP000463975"/>
    </source>
</evidence>
<protein>
    <submittedName>
        <fullName evidence="6">TetR family transcriptional regulator</fullName>
    </submittedName>
</protein>
<dbReference type="PROSITE" id="PS50977">
    <property type="entry name" value="HTH_TETR_2"/>
    <property type="match status" value="1"/>
</dbReference>
<feature type="DNA-binding region" description="H-T-H motif" evidence="4">
    <location>
        <begin position="61"/>
        <end position="80"/>
    </location>
</feature>
<dbReference type="InterPro" id="IPR039536">
    <property type="entry name" value="TetR_C_Proteobacteria"/>
</dbReference>
<keyword evidence="2 4" id="KW-0238">DNA-binding</keyword>
<dbReference type="PRINTS" id="PR00455">
    <property type="entry name" value="HTHTETR"/>
</dbReference>
<dbReference type="PANTHER" id="PTHR30055">
    <property type="entry name" value="HTH-TYPE TRANSCRIPTIONAL REGULATOR RUTR"/>
    <property type="match status" value="1"/>
</dbReference>
<name>A0A6P1NEQ5_9PROT</name>
<accession>A0A6P1NEQ5</accession>
<keyword evidence="7" id="KW-1185">Reference proteome</keyword>
<dbReference type="Pfam" id="PF14246">
    <property type="entry name" value="TetR_C_7"/>
    <property type="match status" value="1"/>
</dbReference>
<dbReference type="RefSeq" id="WP_160618108.1">
    <property type="nucleotide sequence ID" value="NZ_CP047652.1"/>
</dbReference>
<dbReference type="Gene3D" id="1.10.357.10">
    <property type="entry name" value="Tetracycline Repressor, domain 2"/>
    <property type="match status" value="1"/>
</dbReference>
<dbReference type="GO" id="GO:0003700">
    <property type="term" value="F:DNA-binding transcription factor activity"/>
    <property type="evidence" value="ECO:0007669"/>
    <property type="project" value="TreeGrafter"/>
</dbReference>
<sequence length="232" mass="26198">MSPHAKTGNAAFIKHANESNSLGESTLLDFSEKNAGDELKRQNILDTTCTLLQSHGYRDISMDNIAKKAGMSKKTLYLYFPSKHALLEQLLLERLFSHLETSPDYEGDIETQLTNFCYDLARKILDTKRLGLLRAIIGETTRSATVQRLMTELFHLSGPKFGLQRWLAVQKEKGLLKITSPKDAADYFFGLTLGVPMLSQLAHCGPQRDQEDFSRFVKEGIHIFLAAYRVKD</sequence>
<dbReference type="EMBL" id="CP047652">
    <property type="protein sequence ID" value="QHI95030.1"/>
    <property type="molecule type" value="Genomic_DNA"/>
</dbReference>
<evidence type="ECO:0000256" key="3">
    <source>
        <dbReference type="ARBA" id="ARBA00023163"/>
    </source>
</evidence>
<dbReference type="GO" id="GO:0000976">
    <property type="term" value="F:transcription cis-regulatory region binding"/>
    <property type="evidence" value="ECO:0007669"/>
    <property type="project" value="TreeGrafter"/>
</dbReference>
<dbReference type="InterPro" id="IPR001647">
    <property type="entry name" value="HTH_TetR"/>
</dbReference>
<proteinExistence type="predicted"/>
<dbReference type="SUPFAM" id="SSF46689">
    <property type="entry name" value="Homeodomain-like"/>
    <property type="match status" value="1"/>
</dbReference>
<dbReference type="PANTHER" id="PTHR30055:SF234">
    <property type="entry name" value="HTH-TYPE TRANSCRIPTIONAL REGULATOR BETI"/>
    <property type="match status" value="1"/>
</dbReference>